<organism evidence="5 6">
    <name type="scientific">Rhodocista pekingensis</name>
    <dbReference type="NCBI Taxonomy" id="201185"/>
    <lineage>
        <taxon>Bacteria</taxon>
        <taxon>Pseudomonadati</taxon>
        <taxon>Pseudomonadota</taxon>
        <taxon>Alphaproteobacteria</taxon>
        <taxon>Rhodospirillales</taxon>
        <taxon>Azospirillaceae</taxon>
        <taxon>Rhodocista</taxon>
    </lineage>
</organism>
<evidence type="ECO:0000313" key="6">
    <source>
        <dbReference type="Proteomes" id="UP001596456"/>
    </source>
</evidence>
<feature type="domain" description="HTH arsR-type" evidence="4">
    <location>
        <begin position="1"/>
        <end position="94"/>
    </location>
</feature>
<evidence type="ECO:0000259" key="4">
    <source>
        <dbReference type="PROSITE" id="PS50987"/>
    </source>
</evidence>
<dbReference type="InterPro" id="IPR051011">
    <property type="entry name" value="Metal_resp_trans_reg"/>
</dbReference>
<proteinExistence type="predicted"/>
<keyword evidence="6" id="KW-1185">Reference proteome</keyword>
<evidence type="ECO:0000256" key="2">
    <source>
        <dbReference type="ARBA" id="ARBA00023125"/>
    </source>
</evidence>
<sequence length="105" mass="11675">MDQAADAAVELLKALANPVRLKLLCFLVEQERSVGEIASRLGVRETLVSQHLSLLRRDKLVAYRRDGQTLWYRLADPNARQIIETLYGIFCPVAPKCPEAAGPAD</sequence>
<dbReference type="Pfam" id="PF01022">
    <property type="entry name" value="HTH_5"/>
    <property type="match status" value="1"/>
</dbReference>
<reference evidence="6" key="1">
    <citation type="journal article" date="2019" name="Int. J. Syst. Evol. Microbiol.">
        <title>The Global Catalogue of Microorganisms (GCM) 10K type strain sequencing project: providing services to taxonomists for standard genome sequencing and annotation.</title>
        <authorList>
            <consortium name="The Broad Institute Genomics Platform"/>
            <consortium name="The Broad Institute Genome Sequencing Center for Infectious Disease"/>
            <person name="Wu L."/>
            <person name="Ma J."/>
        </authorList>
    </citation>
    <scope>NUCLEOTIDE SEQUENCE [LARGE SCALE GENOMIC DNA]</scope>
    <source>
        <strain evidence="6">CGMCC 1.16275</strain>
    </source>
</reference>
<evidence type="ECO:0000256" key="1">
    <source>
        <dbReference type="ARBA" id="ARBA00023015"/>
    </source>
</evidence>
<dbReference type="PANTHER" id="PTHR43132:SF2">
    <property type="entry name" value="ARSENICAL RESISTANCE OPERON REPRESSOR ARSR-RELATED"/>
    <property type="match status" value="1"/>
</dbReference>
<dbReference type="PRINTS" id="PR00778">
    <property type="entry name" value="HTHARSR"/>
</dbReference>
<protein>
    <submittedName>
        <fullName evidence="5">ArsR/SmtB family transcription factor</fullName>
    </submittedName>
</protein>
<dbReference type="SMART" id="SM00418">
    <property type="entry name" value="HTH_ARSR"/>
    <property type="match status" value="1"/>
</dbReference>
<name>A0ABW2KVE7_9PROT</name>
<gene>
    <name evidence="5" type="ORF">ACFQPS_12695</name>
</gene>
<dbReference type="InterPro" id="IPR036390">
    <property type="entry name" value="WH_DNA-bd_sf"/>
</dbReference>
<dbReference type="CDD" id="cd00090">
    <property type="entry name" value="HTH_ARSR"/>
    <property type="match status" value="1"/>
</dbReference>
<accession>A0ABW2KVE7</accession>
<dbReference type="PROSITE" id="PS50987">
    <property type="entry name" value="HTH_ARSR_2"/>
    <property type="match status" value="1"/>
</dbReference>
<dbReference type="RefSeq" id="WP_377359490.1">
    <property type="nucleotide sequence ID" value="NZ_JBHTCM010000010.1"/>
</dbReference>
<keyword evidence="1" id="KW-0805">Transcription regulation</keyword>
<dbReference type="PANTHER" id="PTHR43132">
    <property type="entry name" value="ARSENICAL RESISTANCE OPERON REPRESSOR ARSR-RELATED"/>
    <property type="match status" value="1"/>
</dbReference>
<dbReference type="InterPro" id="IPR001845">
    <property type="entry name" value="HTH_ArsR_DNA-bd_dom"/>
</dbReference>
<keyword evidence="3" id="KW-0804">Transcription</keyword>
<dbReference type="EMBL" id="JBHTCM010000010">
    <property type="protein sequence ID" value="MFC7334023.1"/>
    <property type="molecule type" value="Genomic_DNA"/>
</dbReference>
<dbReference type="InterPro" id="IPR036388">
    <property type="entry name" value="WH-like_DNA-bd_sf"/>
</dbReference>
<comment type="caution">
    <text evidence="5">The sequence shown here is derived from an EMBL/GenBank/DDBJ whole genome shotgun (WGS) entry which is preliminary data.</text>
</comment>
<evidence type="ECO:0000256" key="3">
    <source>
        <dbReference type="ARBA" id="ARBA00023163"/>
    </source>
</evidence>
<dbReference type="Proteomes" id="UP001596456">
    <property type="component" value="Unassembled WGS sequence"/>
</dbReference>
<keyword evidence="2" id="KW-0238">DNA-binding</keyword>
<dbReference type="Gene3D" id="1.10.10.10">
    <property type="entry name" value="Winged helix-like DNA-binding domain superfamily/Winged helix DNA-binding domain"/>
    <property type="match status" value="1"/>
</dbReference>
<dbReference type="NCBIfam" id="NF033788">
    <property type="entry name" value="HTH_metalloreg"/>
    <property type="match status" value="1"/>
</dbReference>
<dbReference type="InterPro" id="IPR011991">
    <property type="entry name" value="ArsR-like_HTH"/>
</dbReference>
<dbReference type="SUPFAM" id="SSF46785">
    <property type="entry name" value="Winged helix' DNA-binding domain"/>
    <property type="match status" value="1"/>
</dbReference>
<evidence type="ECO:0000313" key="5">
    <source>
        <dbReference type="EMBL" id="MFC7334023.1"/>
    </source>
</evidence>